<name>A0A508A7I0_9ACTO</name>
<dbReference type="AlphaFoldDB" id="A0A508A7I0"/>
<evidence type="ECO:0000313" key="3">
    <source>
        <dbReference type="Proteomes" id="UP000319010"/>
    </source>
</evidence>
<accession>A0A508A7I0</accession>
<comment type="caution">
    <text evidence="2">The sequence shown here is derived from an EMBL/GenBank/DDBJ whole genome shotgun (WGS) entry which is preliminary data.</text>
</comment>
<organism evidence="2 3">
    <name type="scientific">Actinomyces johnsonii</name>
    <dbReference type="NCBI Taxonomy" id="544581"/>
    <lineage>
        <taxon>Bacteria</taxon>
        <taxon>Bacillati</taxon>
        <taxon>Actinomycetota</taxon>
        <taxon>Actinomycetes</taxon>
        <taxon>Actinomycetales</taxon>
        <taxon>Actinomycetaceae</taxon>
        <taxon>Actinomyces</taxon>
    </lineage>
</organism>
<sequence>MRRKVPDMPSSTPLSTNACARLTRRSVLALPALTGAGVVLASCGVLKKGGSVSSDRRTRRFRRSLQRAHPHGRLAGEYRLKRKTGPRSSAHMVPSS</sequence>
<gene>
    <name evidence="2" type="ORF">FK256_02575</name>
</gene>
<evidence type="ECO:0000313" key="2">
    <source>
        <dbReference type="EMBL" id="TQD44773.1"/>
    </source>
</evidence>
<feature type="region of interest" description="Disordered" evidence="1">
    <location>
        <begin position="65"/>
        <end position="96"/>
    </location>
</feature>
<proteinExistence type="predicted"/>
<dbReference type="Proteomes" id="UP000319010">
    <property type="component" value="Unassembled WGS sequence"/>
</dbReference>
<reference evidence="2 3" key="1">
    <citation type="submission" date="2019-06" db="EMBL/GenBank/DDBJ databases">
        <title>Draft genome sequence of Actinomyces johnsonii CCUG 34287T.</title>
        <authorList>
            <person name="Salva-Serra F."/>
            <person name="Cardew S."/>
            <person name="Moore E."/>
        </authorList>
    </citation>
    <scope>NUCLEOTIDE SEQUENCE [LARGE SCALE GENOMIC DNA]</scope>
    <source>
        <strain evidence="2 3">CCUG 34287</strain>
    </source>
</reference>
<protein>
    <submittedName>
        <fullName evidence="2">Uncharacterized protein</fullName>
    </submittedName>
</protein>
<evidence type="ECO:0000256" key="1">
    <source>
        <dbReference type="SAM" id="MobiDB-lite"/>
    </source>
</evidence>
<dbReference type="EMBL" id="VICB01000003">
    <property type="protein sequence ID" value="TQD44773.1"/>
    <property type="molecule type" value="Genomic_DNA"/>
</dbReference>